<evidence type="ECO:0000256" key="1">
    <source>
        <dbReference type="SAM" id="MobiDB-lite"/>
    </source>
</evidence>
<reference evidence="3 4" key="1">
    <citation type="journal article" date="2019" name="Int. J. Syst. Evol. Microbiol.">
        <title>The Global Catalogue of Microorganisms (GCM) 10K type strain sequencing project: providing services to taxonomists for standard genome sequencing and annotation.</title>
        <authorList>
            <consortium name="The Broad Institute Genomics Platform"/>
            <consortium name="The Broad Institute Genome Sequencing Center for Infectious Disease"/>
            <person name="Wu L."/>
            <person name="Ma J."/>
        </authorList>
    </citation>
    <scope>NUCLEOTIDE SEQUENCE [LARGE SCALE GENOMIC DNA]</scope>
    <source>
        <strain evidence="3 4">JCM 9383</strain>
    </source>
</reference>
<evidence type="ECO:0000313" key="3">
    <source>
        <dbReference type="EMBL" id="GAA2817997.1"/>
    </source>
</evidence>
<protein>
    <submittedName>
        <fullName evidence="3">Uncharacterized protein</fullName>
    </submittedName>
</protein>
<gene>
    <name evidence="3" type="ORF">GCM10010470_61700</name>
</gene>
<evidence type="ECO:0000313" key="4">
    <source>
        <dbReference type="Proteomes" id="UP001500979"/>
    </source>
</evidence>
<feature type="compositionally biased region" description="Polar residues" evidence="1">
    <location>
        <begin position="354"/>
        <end position="403"/>
    </location>
</feature>
<keyword evidence="4" id="KW-1185">Reference proteome</keyword>
<feature type="compositionally biased region" description="Basic and acidic residues" evidence="1">
    <location>
        <begin position="179"/>
        <end position="190"/>
    </location>
</feature>
<feature type="region of interest" description="Disordered" evidence="1">
    <location>
        <begin position="86"/>
        <end position="233"/>
    </location>
</feature>
<dbReference type="Proteomes" id="UP001500979">
    <property type="component" value="Unassembled WGS sequence"/>
</dbReference>
<feature type="compositionally biased region" description="Polar residues" evidence="1">
    <location>
        <begin position="411"/>
        <end position="425"/>
    </location>
</feature>
<proteinExistence type="predicted"/>
<dbReference type="RefSeq" id="WP_344685772.1">
    <property type="nucleotide sequence ID" value="NZ_BAAAUX010000033.1"/>
</dbReference>
<evidence type="ECO:0000256" key="2">
    <source>
        <dbReference type="SAM" id="Phobius"/>
    </source>
</evidence>
<dbReference type="EMBL" id="BAAAUX010000033">
    <property type="protein sequence ID" value="GAA2817997.1"/>
    <property type="molecule type" value="Genomic_DNA"/>
</dbReference>
<feature type="compositionally biased region" description="Basic and acidic residues" evidence="1">
    <location>
        <begin position="1"/>
        <end position="18"/>
    </location>
</feature>
<accession>A0ABN3VLZ1</accession>
<keyword evidence="2" id="KW-0812">Transmembrane</keyword>
<organism evidence="3 4">
    <name type="scientific">Saccharopolyspora taberi</name>
    <dbReference type="NCBI Taxonomy" id="60895"/>
    <lineage>
        <taxon>Bacteria</taxon>
        <taxon>Bacillati</taxon>
        <taxon>Actinomycetota</taxon>
        <taxon>Actinomycetes</taxon>
        <taxon>Pseudonocardiales</taxon>
        <taxon>Pseudonocardiaceae</taxon>
        <taxon>Saccharopolyspora</taxon>
    </lineage>
</organism>
<comment type="caution">
    <text evidence="3">The sequence shown here is derived from an EMBL/GenBank/DDBJ whole genome shotgun (WGS) entry which is preliminary data.</text>
</comment>
<feature type="region of interest" description="Disordered" evidence="1">
    <location>
        <begin position="255"/>
        <end position="283"/>
    </location>
</feature>
<feature type="region of interest" description="Disordered" evidence="1">
    <location>
        <begin position="1"/>
        <end position="20"/>
    </location>
</feature>
<keyword evidence="2" id="KW-0472">Membrane</keyword>
<feature type="compositionally biased region" description="Low complexity" evidence="1">
    <location>
        <begin position="126"/>
        <end position="138"/>
    </location>
</feature>
<feature type="compositionally biased region" description="Basic and acidic residues" evidence="1">
    <location>
        <begin position="200"/>
        <end position="210"/>
    </location>
</feature>
<name>A0ABN3VLZ1_9PSEU</name>
<feature type="region of interest" description="Disordered" evidence="1">
    <location>
        <begin position="322"/>
        <end position="425"/>
    </location>
</feature>
<feature type="transmembrane region" description="Helical" evidence="2">
    <location>
        <begin position="295"/>
        <end position="316"/>
    </location>
</feature>
<sequence>MAEEKKEADGEDKKRKLDISPAQVTGAALASVTAAFLGSTLGAVGTLWGAALTSVVITVGGKVYQMSLERTKEQAEKASVLKRLRKPGALSAAGDGEAGGEPGESGRDGATRVESAGSGRAGAGQAGTAQAGIAQAGPGNAGTGTAGAGKVAPAESEQRTRFLRTPAMHWPGGEQVVDDPNRTRRIDRAQVDQGAADTRLVGRGDADARLESQGADDTQLARPSAADTQLVGQSAADTRLVGPGSDDTRLVGQGADTQLVSPNAADPRLSDNAAEPTTMIAPPEQPDRRIRWRRWGVAAASSALAFALCMLIVTGFEGLTGRSLSGDGGTTIGEALHRKAPPVRDEQPAPTPEPSTTQKPTTSARPTGEPTSEPTQAPSPTQPRPTEQPTVQPRPTGDPSPTQERPEPSGEPTQSVQPSVQGIPE</sequence>
<keyword evidence="2" id="KW-1133">Transmembrane helix</keyword>